<sequence>MLLVVTSMTLLAIVLTVTALNVMTENQRQRAVRDQEMKLRVAWETLRDAGQDFAVRDGAFYAGDIRLNGNHDVVDEVQSLVGGVATIFQGDLRVATNVKKTDGSRAVGTSLAKGPVYDAVLVRGERYHGTADILGEPYFVAYDPIRGADGSVVGILFVGEKQSDFFQLLSAVKVSVIQATLVSLAVMLILSTLVARNLTRPLLRLKQALDSLARNDTTTDIPYQDRRDEVGDIARTAAIFRGNLIETERLRQERQAERARADAERRQELTDLSSQVETRVKRVMGAMVEAIGVLHQTAAGMEQEARGTSEESAAAATASARTGSNVQTVAAAATELSASADEIGRQIANSRTVVTEAAEETERTVGAITALSASADKIGEVVTLIGAIAAQTNLLALNATIEASRAGEAGKGFAVVAGEVKNLATQSGRATGEIAAQIKALQDEVGAAVAAIDRIGRIIQAVQGSSTAIATAVEQQTAAIREVSLNTEQAARGTGEVQDRMSEVASRAGRTLDGAERVEQAADLLVRHAGSLEQEIESFVAGLRSRVA</sequence>
<feature type="transmembrane region" description="Helical" evidence="10">
    <location>
        <begin position="176"/>
        <end position="195"/>
    </location>
</feature>
<evidence type="ECO:0000259" key="12">
    <source>
        <dbReference type="PROSITE" id="PS50885"/>
    </source>
</evidence>
<dbReference type="SMART" id="SM00283">
    <property type="entry name" value="MA"/>
    <property type="match status" value="1"/>
</dbReference>
<feature type="domain" description="Methyl-accepting transducer" evidence="11">
    <location>
        <begin position="290"/>
        <end position="519"/>
    </location>
</feature>
<evidence type="ECO:0000313" key="13">
    <source>
        <dbReference type="EMBL" id="MFC7335190.1"/>
    </source>
</evidence>
<reference evidence="14" key="1">
    <citation type="journal article" date="2019" name="Int. J. Syst. Evol. Microbiol.">
        <title>The Global Catalogue of Microorganisms (GCM) 10K type strain sequencing project: providing services to taxonomists for standard genome sequencing and annotation.</title>
        <authorList>
            <consortium name="The Broad Institute Genomics Platform"/>
            <consortium name="The Broad Institute Genome Sequencing Center for Infectious Disease"/>
            <person name="Wu L."/>
            <person name="Ma J."/>
        </authorList>
    </citation>
    <scope>NUCLEOTIDE SEQUENCE [LARGE SCALE GENOMIC DNA]</scope>
    <source>
        <strain evidence="14">CGMCC 1.16275</strain>
    </source>
</reference>
<dbReference type="InterPro" id="IPR004089">
    <property type="entry name" value="MCPsignal_dom"/>
</dbReference>
<keyword evidence="4 10" id="KW-1133">Transmembrane helix</keyword>
<evidence type="ECO:0000256" key="9">
    <source>
        <dbReference type="SAM" id="MobiDB-lite"/>
    </source>
</evidence>
<evidence type="ECO:0000256" key="8">
    <source>
        <dbReference type="PROSITE-ProRule" id="PRU00284"/>
    </source>
</evidence>
<dbReference type="Pfam" id="PF00672">
    <property type="entry name" value="HAMP"/>
    <property type="match status" value="1"/>
</dbReference>
<evidence type="ECO:0000256" key="6">
    <source>
        <dbReference type="ARBA" id="ARBA00023224"/>
    </source>
</evidence>
<keyword evidence="3 10" id="KW-0812">Transmembrane</keyword>
<keyword evidence="2" id="KW-1003">Cell membrane</keyword>
<evidence type="ECO:0000259" key="11">
    <source>
        <dbReference type="PROSITE" id="PS50111"/>
    </source>
</evidence>
<keyword evidence="14" id="KW-1185">Reference proteome</keyword>
<dbReference type="Pfam" id="PF17202">
    <property type="entry name" value="sCache_3_3"/>
    <property type="match status" value="1"/>
</dbReference>
<dbReference type="SMART" id="SM00304">
    <property type="entry name" value="HAMP"/>
    <property type="match status" value="1"/>
</dbReference>
<evidence type="ECO:0000256" key="4">
    <source>
        <dbReference type="ARBA" id="ARBA00022989"/>
    </source>
</evidence>
<name>A0ABW2L1W3_9PROT</name>
<accession>A0ABW2L1W3</accession>
<keyword evidence="6 8" id="KW-0807">Transducer</keyword>
<gene>
    <name evidence="13" type="ORF">ACFQPS_18625</name>
</gene>
<keyword evidence="5 10" id="KW-0472">Membrane</keyword>
<dbReference type="SUPFAM" id="SSF58104">
    <property type="entry name" value="Methyl-accepting chemotaxis protein (MCP) signaling domain"/>
    <property type="match status" value="1"/>
</dbReference>
<dbReference type="InterPro" id="IPR033463">
    <property type="entry name" value="sCache_3"/>
</dbReference>
<dbReference type="CDD" id="cd06225">
    <property type="entry name" value="HAMP"/>
    <property type="match status" value="1"/>
</dbReference>
<evidence type="ECO:0000256" key="10">
    <source>
        <dbReference type="SAM" id="Phobius"/>
    </source>
</evidence>
<feature type="compositionally biased region" description="Low complexity" evidence="9">
    <location>
        <begin position="310"/>
        <end position="320"/>
    </location>
</feature>
<comment type="caution">
    <text evidence="13">The sequence shown here is derived from an EMBL/GenBank/DDBJ whole genome shotgun (WGS) entry which is preliminary data.</text>
</comment>
<evidence type="ECO:0000256" key="1">
    <source>
        <dbReference type="ARBA" id="ARBA00004651"/>
    </source>
</evidence>
<organism evidence="13 14">
    <name type="scientific">Rhodocista pekingensis</name>
    <dbReference type="NCBI Taxonomy" id="201185"/>
    <lineage>
        <taxon>Bacteria</taxon>
        <taxon>Pseudomonadati</taxon>
        <taxon>Pseudomonadota</taxon>
        <taxon>Alphaproteobacteria</taxon>
        <taxon>Rhodospirillales</taxon>
        <taxon>Azospirillaceae</taxon>
        <taxon>Rhodocista</taxon>
    </lineage>
</organism>
<feature type="region of interest" description="Disordered" evidence="9">
    <location>
        <begin position="301"/>
        <end position="320"/>
    </location>
</feature>
<feature type="domain" description="HAMP" evidence="12">
    <location>
        <begin position="196"/>
        <end position="249"/>
    </location>
</feature>
<evidence type="ECO:0000256" key="5">
    <source>
        <dbReference type="ARBA" id="ARBA00023136"/>
    </source>
</evidence>
<dbReference type="Proteomes" id="UP001596456">
    <property type="component" value="Unassembled WGS sequence"/>
</dbReference>
<dbReference type="SUPFAM" id="SSF103190">
    <property type="entry name" value="Sensory domain-like"/>
    <property type="match status" value="1"/>
</dbReference>
<dbReference type="Pfam" id="PF00015">
    <property type="entry name" value="MCPsignal"/>
    <property type="match status" value="1"/>
</dbReference>
<dbReference type="PROSITE" id="PS50111">
    <property type="entry name" value="CHEMOTAXIS_TRANSDUC_2"/>
    <property type="match status" value="1"/>
</dbReference>
<dbReference type="InterPro" id="IPR029151">
    <property type="entry name" value="Sensor-like_sf"/>
</dbReference>
<evidence type="ECO:0000256" key="2">
    <source>
        <dbReference type="ARBA" id="ARBA00022475"/>
    </source>
</evidence>
<dbReference type="RefSeq" id="WP_377360727.1">
    <property type="nucleotide sequence ID" value="NZ_JBHTCM010000028.1"/>
</dbReference>
<dbReference type="Gene3D" id="6.10.340.10">
    <property type="match status" value="1"/>
</dbReference>
<evidence type="ECO:0000256" key="7">
    <source>
        <dbReference type="ARBA" id="ARBA00029447"/>
    </source>
</evidence>
<evidence type="ECO:0000313" key="14">
    <source>
        <dbReference type="Proteomes" id="UP001596456"/>
    </source>
</evidence>
<comment type="subcellular location">
    <subcellularLocation>
        <location evidence="1">Cell membrane</location>
        <topology evidence="1">Multi-pass membrane protein</topology>
    </subcellularLocation>
</comment>
<dbReference type="PANTHER" id="PTHR32089">
    <property type="entry name" value="METHYL-ACCEPTING CHEMOTAXIS PROTEIN MCPB"/>
    <property type="match status" value="1"/>
</dbReference>
<dbReference type="Gene3D" id="1.10.287.950">
    <property type="entry name" value="Methyl-accepting chemotaxis protein"/>
    <property type="match status" value="1"/>
</dbReference>
<evidence type="ECO:0000256" key="3">
    <source>
        <dbReference type="ARBA" id="ARBA00022692"/>
    </source>
</evidence>
<dbReference type="EMBL" id="JBHTCM010000028">
    <property type="protein sequence ID" value="MFC7335190.1"/>
    <property type="molecule type" value="Genomic_DNA"/>
</dbReference>
<proteinExistence type="inferred from homology"/>
<protein>
    <submittedName>
        <fullName evidence="13">Methyl-accepting chemotaxis protein</fullName>
    </submittedName>
</protein>
<dbReference type="PROSITE" id="PS50885">
    <property type="entry name" value="HAMP"/>
    <property type="match status" value="1"/>
</dbReference>
<dbReference type="PANTHER" id="PTHR32089:SF112">
    <property type="entry name" value="LYSOZYME-LIKE PROTEIN-RELATED"/>
    <property type="match status" value="1"/>
</dbReference>
<dbReference type="InterPro" id="IPR003660">
    <property type="entry name" value="HAMP_dom"/>
</dbReference>
<comment type="similarity">
    <text evidence="7">Belongs to the methyl-accepting chemotaxis (MCP) protein family.</text>
</comment>